<evidence type="ECO:0000313" key="5">
    <source>
        <dbReference type="Proteomes" id="UP000095287"/>
    </source>
</evidence>
<dbReference type="GO" id="GO:0005737">
    <property type="term" value="C:cytoplasm"/>
    <property type="evidence" value="ECO:0007669"/>
    <property type="project" value="UniProtKB-ARBA"/>
</dbReference>
<dbReference type="InterPro" id="IPR048720">
    <property type="entry name" value="PROPPIN"/>
</dbReference>
<keyword evidence="2" id="KW-0677">Repeat</keyword>
<keyword evidence="5" id="KW-1185">Reference proteome</keyword>
<dbReference type="SMART" id="SM00320">
    <property type="entry name" value="WD40"/>
    <property type="match status" value="2"/>
</dbReference>
<reference evidence="6" key="1">
    <citation type="submission" date="2016-11" db="UniProtKB">
        <authorList>
            <consortium name="WormBaseParasite"/>
        </authorList>
    </citation>
    <scope>IDENTIFICATION</scope>
</reference>
<dbReference type="Proteomes" id="UP000095287">
    <property type="component" value="Unplaced"/>
</dbReference>
<keyword evidence="1" id="KW-0853">WD repeat</keyword>
<keyword evidence="3" id="KW-0072">Autophagy</keyword>
<name>A0A1I7YUB8_9BILA</name>
<proteinExistence type="inferred from homology"/>
<comment type="similarity">
    <text evidence="4">Belongs to the WD repeat PROPPIN family.</text>
</comment>
<dbReference type="InterPro" id="IPR036322">
    <property type="entry name" value="WD40_repeat_dom_sf"/>
</dbReference>
<protein>
    <submittedName>
        <fullName evidence="6">WD_REPEATS_REGION domain-containing protein</fullName>
    </submittedName>
</protein>
<accession>A0A1I7YUB8</accession>
<dbReference type="AlphaFoldDB" id="A0A1I7YUB8"/>
<evidence type="ECO:0000256" key="3">
    <source>
        <dbReference type="ARBA" id="ARBA00023006"/>
    </source>
</evidence>
<evidence type="ECO:0000313" key="6">
    <source>
        <dbReference type="WBParaSite" id="L893_g19800.t1"/>
    </source>
</evidence>
<dbReference type="SUPFAM" id="SSF50978">
    <property type="entry name" value="WD40 repeat-like"/>
    <property type="match status" value="1"/>
</dbReference>
<evidence type="ECO:0000256" key="1">
    <source>
        <dbReference type="ARBA" id="ARBA00022574"/>
    </source>
</evidence>
<dbReference type="WBParaSite" id="L893_g19800.t1">
    <property type="protein sequence ID" value="L893_g19800.t1"/>
    <property type="gene ID" value="L893_g19800"/>
</dbReference>
<dbReference type="InterPro" id="IPR015943">
    <property type="entry name" value="WD40/YVTN_repeat-like_dom_sf"/>
</dbReference>
<evidence type="ECO:0000256" key="2">
    <source>
        <dbReference type="ARBA" id="ARBA00022737"/>
    </source>
</evidence>
<evidence type="ECO:0000256" key="4">
    <source>
        <dbReference type="ARBA" id="ARBA00025740"/>
    </source>
</evidence>
<organism evidence="5 6">
    <name type="scientific">Steinernema glaseri</name>
    <dbReference type="NCBI Taxonomy" id="37863"/>
    <lineage>
        <taxon>Eukaryota</taxon>
        <taxon>Metazoa</taxon>
        <taxon>Ecdysozoa</taxon>
        <taxon>Nematoda</taxon>
        <taxon>Chromadorea</taxon>
        <taxon>Rhabditida</taxon>
        <taxon>Tylenchina</taxon>
        <taxon>Panagrolaimomorpha</taxon>
        <taxon>Strongyloidoidea</taxon>
        <taxon>Steinernematidae</taxon>
        <taxon>Steinernema</taxon>
    </lineage>
</organism>
<dbReference type="PANTHER" id="PTHR11227">
    <property type="entry name" value="WD-REPEAT PROTEIN INTERACTING WITH PHOSPHOINOSIDES WIPI -RELATED"/>
    <property type="match status" value="1"/>
</dbReference>
<dbReference type="Gene3D" id="2.130.10.10">
    <property type="entry name" value="YVTN repeat-like/Quinoprotein amine dehydrogenase"/>
    <property type="match status" value="1"/>
</dbReference>
<dbReference type="GO" id="GO:0006914">
    <property type="term" value="P:autophagy"/>
    <property type="evidence" value="ECO:0007669"/>
    <property type="project" value="UniProtKB-KW"/>
</dbReference>
<dbReference type="Pfam" id="PF21032">
    <property type="entry name" value="PROPPIN"/>
    <property type="match status" value="1"/>
</dbReference>
<sequence length="385" mass="42850">MFPINHERTASTPTASVTFKDNVDSTYISYCHSEGAILYTLNPKATNPEPFAQIEDYPGVDIPNVLIAERIDNKNNGFLVLGQFPTVLSVFNLKTKSKVHDIDFKEQIKSIRHNKKVLAVCLSDQIHIFSIDSLEKLHVIEISRFNVRGLFDMCPADRSLIVHPTLVPGQVGFFDADNLQEGPVHRVHLTALTMMKLNRDGTLLATASRKGTVIRVMDTGTQTVIYNFCRSLVREAKIYSFAFSADNKYLVSSSETGTVHLFELKDSGSAIANISTNMGIGTVGNYLSHYCPELVKQAEQFIPESMSRPKSISVCTVDAEIENSVAVFVIDETPVVFVGLCDGNIDIFRYNGTSECEHLTRVRLGQFKPLRERRSNDPGSLTTHL</sequence>
<dbReference type="InterPro" id="IPR001680">
    <property type="entry name" value="WD40_rpt"/>
</dbReference>